<dbReference type="Proteomes" id="UP001434883">
    <property type="component" value="Unassembled WGS sequence"/>
</dbReference>
<reference evidence="1 2" key="1">
    <citation type="submission" date="2021-06" db="EMBL/GenBank/DDBJ databases">
        <authorList>
            <person name="Palmer J.M."/>
        </authorList>
    </citation>
    <scope>NUCLEOTIDE SEQUENCE [LARGE SCALE GENOMIC DNA]</scope>
    <source>
        <strain evidence="1 2">XC_2019</strain>
        <tissue evidence="1">Muscle</tissue>
    </source>
</reference>
<dbReference type="InterPro" id="IPR040066">
    <property type="entry name" value="WDR31"/>
</dbReference>
<dbReference type="InterPro" id="IPR036322">
    <property type="entry name" value="WD40_repeat_dom_sf"/>
</dbReference>
<comment type="caution">
    <text evidence="1">The sequence shown here is derived from an EMBL/GenBank/DDBJ whole genome shotgun (WGS) entry which is preliminary data.</text>
</comment>
<dbReference type="PANTHER" id="PTHR19869:SF1">
    <property type="entry name" value="WD REPEAT-CONTAINING PROTEIN 31"/>
    <property type="match status" value="1"/>
</dbReference>
<dbReference type="SUPFAM" id="SSF50978">
    <property type="entry name" value="WD40 repeat-like"/>
    <property type="match status" value="1"/>
</dbReference>
<name>A0ABV0RVU2_9TELE</name>
<gene>
    <name evidence="1" type="ORF">XENOCAPTIV_022149</name>
</gene>
<proteinExistence type="predicted"/>
<evidence type="ECO:0000313" key="1">
    <source>
        <dbReference type="EMBL" id="MEQ2211976.1"/>
    </source>
</evidence>
<evidence type="ECO:0000313" key="2">
    <source>
        <dbReference type="Proteomes" id="UP001434883"/>
    </source>
</evidence>
<sequence length="69" mass="8050">MCLWDIESAKCEHRHNISRNLVTHVCWVPASFSVVQTSEDKTIRYSKSLLFVGMHLFRCDGIKFSKIHL</sequence>
<organism evidence="1 2">
    <name type="scientific">Xenoophorus captivus</name>
    <dbReference type="NCBI Taxonomy" id="1517983"/>
    <lineage>
        <taxon>Eukaryota</taxon>
        <taxon>Metazoa</taxon>
        <taxon>Chordata</taxon>
        <taxon>Craniata</taxon>
        <taxon>Vertebrata</taxon>
        <taxon>Euteleostomi</taxon>
        <taxon>Actinopterygii</taxon>
        <taxon>Neopterygii</taxon>
        <taxon>Teleostei</taxon>
        <taxon>Neoteleostei</taxon>
        <taxon>Acanthomorphata</taxon>
        <taxon>Ovalentaria</taxon>
        <taxon>Atherinomorphae</taxon>
        <taxon>Cyprinodontiformes</taxon>
        <taxon>Goodeidae</taxon>
        <taxon>Xenoophorus</taxon>
    </lineage>
</organism>
<accession>A0ABV0RVU2</accession>
<protein>
    <submittedName>
        <fullName evidence="1">Uncharacterized protein</fullName>
    </submittedName>
</protein>
<keyword evidence="2" id="KW-1185">Reference proteome</keyword>
<dbReference type="EMBL" id="JAHRIN010059306">
    <property type="protein sequence ID" value="MEQ2211976.1"/>
    <property type="molecule type" value="Genomic_DNA"/>
</dbReference>
<dbReference type="PANTHER" id="PTHR19869">
    <property type="entry name" value="SPERMATID WD-REPEAT PROTEIN"/>
    <property type="match status" value="1"/>
</dbReference>